<protein>
    <submittedName>
        <fullName evidence="1">Uncharacterized protein</fullName>
    </submittedName>
</protein>
<dbReference type="Proteomes" id="UP000790377">
    <property type="component" value="Unassembled WGS sequence"/>
</dbReference>
<keyword evidence="2" id="KW-1185">Reference proteome</keyword>
<gene>
    <name evidence="1" type="ORF">BJ138DRAFT_1000304</name>
</gene>
<organism evidence="1 2">
    <name type="scientific">Hygrophoropsis aurantiaca</name>
    <dbReference type="NCBI Taxonomy" id="72124"/>
    <lineage>
        <taxon>Eukaryota</taxon>
        <taxon>Fungi</taxon>
        <taxon>Dikarya</taxon>
        <taxon>Basidiomycota</taxon>
        <taxon>Agaricomycotina</taxon>
        <taxon>Agaricomycetes</taxon>
        <taxon>Agaricomycetidae</taxon>
        <taxon>Boletales</taxon>
        <taxon>Coniophorineae</taxon>
        <taxon>Hygrophoropsidaceae</taxon>
        <taxon>Hygrophoropsis</taxon>
    </lineage>
</organism>
<proteinExistence type="predicted"/>
<dbReference type="EMBL" id="MU267615">
    <property type="protein sequence ID" value="KAH7914324.1"/>
    <property type="molecule type" value="Genomic_DNA"/>
</dbReference>
<accession>A0ACB8AMD7</accession>
<evidence type="ECO:0000313" key="2">
    <source>
        <dbReference type="Proteomes" id="UP000790377"/>
    </source>
</evidence>
<reference evidence="1" key="1">
    <citation type="journal article" date="2021" name="New Phytol.">
        <title>Evolutionary innovations through gain and loss of genes in the ectomycorrhizal Boletales.</title>
        <authorList>
            <person name="Wu G."/>
            <person name="Miyauchi S."/>
            <person name="Morin E."/>
            <person name="Kuo A."/>
            <person name="Drula E."/>
            <person name="Varga T."/>
            <person name="Kohler A."/>
            <person name="Feng B."/>
            <person name="Cao Y."/>
            <person name="Lipzen A."/>
            <person name="Daum C."/>
            <person name="Hundley H."/>
            <person name="Pangilinan J."/>
            <person name="Johnson J."/>
            <person name="Barry K."/>
            <person name="LaButti K."/>
            <person name="Ng V."/>
            <person name="Ahrendt S."/>
            <person name="Min B."/>
            <person name="Choi I.G."/>
            <person name="Park H."/>
            <person name="Plett J.M."/>
            <person name="Magnuson J."/>
            <person name="Spatafora J.W."/>
            <person name="Nagy L.G."/>
            <person name="Henrissat B."/>
            <person name="Grigoriev I.V."/>
            <person name="Yang Z.L."/>
            <person name="Xu J."/>
            <person name="Martin F.M."/>
        </authorList>
    </citation>
    <scope>NUCLEOTIDE SEQUENCE</scope>
    <source>
        <strain evidence="1">ATCC 28755</strain>
    </source>
</reference>
<name>A0ACB8AMD7_9AGAM</name>
<evidence type="ECO:0000313" key="1">
    <source>
        <dbReference type="EMBL" id="KAH7914324.1"/>
    </source>
</evidence>
<comment type="caution">
    <text evidence="1">The sequence shown here is derived from an EMBL/GenBank/DDBJ whole genome shotgun (WGS) entry which is preliminary data.</text>
</comment>
<sequence length="153" mass="16579">MQHNISSESDVHPSAVGSNTQPETRTNGSKTMSEDELPPQRHAGAVGLGPQYGTGTGFVDKIGGLQEELKGKMLKKPDVAQHGHDRRTGELKKKEKEMVSTDDQTNPLDPAKRSGSMKDEKSEREEAATIAPQGTEEAQEQRDEGNAEGVKIM</sequence>